<gene>
    <name evidence="1" type="ORF">NPRO_03990</name>
</gene>
<evidence type="ECO:0000313" key="1">
    <source>
        <dbReference type="EMBL" id="BBO22804.1"/>
    </source>
</evidence>
<protein>
    <submittedName>
        <fullName evidence="1">Uncharacterized protein</fullName>
    </submittedName>
</protein>
<accession>A0A809SD73</accession>
<dbReference type="AlphaFoldDB" id="A0A809SD73"/>
<dbReference type="KEGG" id="npy:NPRO_03990"/>
<dbReference type="Proteomes" id="UP000662873">
    <property type="component" value="Chromosome"/>
</dbReference>
<evidence type="ECO:0000313" key="2">
    <source>
        <dbReference type="Proteomes" id="UP000662873"/>
    </source>
</evidence>
<sequence>MFSRDYKRVDDPELAIEVACRTERNNIAARQLGLPEVGQSFRSAHGLEFVVQGHAYLPTANTLKRWNQGGKGHPEDLYPIIEPTNMSKRFMDFVSAVDRCTTKILMVVDTVPHIRTWEAPFHNSLDTAVVPDSMVLRLDAARAHETVFAHEIGHAWVQYVDRCEDERALKDDSDPARLHQLTFIQSYVLDLKVNDVLRRKGFDMSPIDGDLAKSMNSLGRALSVGYRPENPREALFMSLQVAAQIVERERGNALGLVRFDETLGKIRVLDAEIHKLGVGMAEAVFEFGLDTTEAVQRVVDACLKLGFGFTGDPLDLDNDLIVPPHEEPDFDKYPQWLSGAYPKVKCEIGRQMALQDIPEGSRTHLENRGDHAMLSFILPDESIRGPWRIPVPFAKWLMEHLTGEVLRMNQMAKERQKKMMEEVDRMNRESKARQEALVAQALGRPLPTVPSWQAETQQPHVPGIPSEPSVGPPFPGGVPGRRPYMAGLGRFLTEARLAERLGGEHPYAYAMDNPTTYVDPDGLRPLGLRQKRAPHVEKRGDPLPFWPPKFCPGIRPFEVGTLPGCVFCLKNRVMPTLDTLVGGDKYLHCMAGCLAQNRCTWWCPPTVGYYKEVGDALFGGTVESDDIDATNDGWECGETIRGGWKGDVQKCHDCCKGNGWLP</sequence>
<dbReference type="EMBL" id="AP021858">
    <property type="protein sequence ID" value="BBO22804.1"/>
    <property type="molecule type" value="Genomic_DNA"/>
</dbReference>
<reference evidence="1" key="1">
    <citation type="journal article" name="DNA Res.">
        <title>The physiological potential of anammox bacteria as revealed by their core genome structure.</title>
        <authorList>
            <person name="Okubo T."/>
            <person name="Toyoda A."/>
            <person name="Fukuhara K."/>
            <person name="Uchiyama I."/>
            <person name="Harigaya Y."/>
            <person name="Kuroiwa M."/>
            <person name="Suzuki T."/>
            <person name="Murakami Y."/>
            <person name="Suwa Y."/>
            <person name="Takami H."/>
        </authorList>
    </citation>
    <scope>NUCLEOTIDE SEQUENCE</scope>
    <source>
        <strain evidence="1">317325-2</strain>
    </source>
</reference>
<name>A0A809SD73_9BACT</name>
<proteinExistence type="predicted"/>
<dbReference type="Gene3D" id="2.180.10.10">
    <property type="entry name" value="RHS repeat-associated core"/>
    <property type="match status" value="1"/>
</dbReference>
<organism evidence="1 2">
    <name type="scientific">Candidatus Nitrosymbiomonas proteolyticus</name>
    <dbReference type="NCBI Taxonomy" id="2608984"/>
    <lineage>
        <taxon>Bacteria</taxon>
        <taxon>Bacillati</taxon>
        <taxon>Armatimonadota</taxon>
        <taxon>Armatimonadota incertae sedis</taxon>
        <taxon>Candidatus Nitrosymbiomonas</taxon>
    </lineage>
</organism>